<evidence type="ECO:0000313" key="3">
    <source>
        <dbReference type="EMBL" id="GIQ83712.1"/>
    </source>
</evidence>
<feature type="non-terminal residue" evidence="3">
    <location>
        <position position="210"/>
    </location>
</feature>
<dbReference type="EMBL" id="BDIP01001150">
    <property type="protein sequence ID" value="GIQ83712.1"/>
    <property type="molecule type" value="Genomic_DNA"/>
</dbReference>
<keyword evidence="2" id="KW-0472">Membrane</keyword>
<dbReference type="Gene3D" id="1.20.1070.10">
    <property type="entry name" value="Rhodopsin 7-helix transmembrane proteins"/>
    <property type="match status" value="1"/>
</dbReference>
<feature type="transmembrane region" description="Helical" evidence="2">
    <location>
        <begin position="59"/>
        <end position="80"/>
    </location>
</feature>
<dbReference type="AlphaFoldDB" id="A0A9K3GI92"/>
<gene>
    <name evidence="3" type="ORF">KIPB_005070</name>
</gene>
<evidence type="ECO:0000256" key="1">
    <source>
        <dbReference type="SAM" id="MobiDB-lite"/>
    </source>
</evidence>
<sequence>VLSHDHRQSVTVAWPQYTVVCLAVPAVLTVCALSTGVVATQWAEDLFDICWFDTSRPSLAVWWFETPVLVATVVSLGYLYKGFRLLRAKTSGLMGPASSKRVHSPLVRYVWLAWPIPLVRALPVLSNTAFDITSAVSENGVSLTLWYILSTTSVLATVLGYAVPRGVMALRHRSHQASYTHAAESLHSTHASVPQTSQEAGVGIRPQTTV</sequence>
<name>A0A9K3GI92_9EUKA</name>
<evidence type="ECO:0000313" key="4">
    <source>
        <dbReference type="Proteomes" id="UP000265618"/>
    </source>
</evidence>
<feature type="transmembrane region" description="Helical" evidence="2">
    <location>
        <begin position="145"/>
        <end position="163"/>
    </location>
</feature>
<keyword evidence="4" id="KW-1185">Reference proteome</keyword>
<keyword evidence="2" id="KW-0812">Transmembrane</keyword>
<reference evidence="3 4" key="1">
    <citation type="journal article" date="2018" name="PLoS ONE">
        <title>The draft genome of Kipferlia bialata reveals reductive genome evolution in fornicate parasites.</title>
        <authorList>
            <person name="Tanifuji G."/>
            <person name="Takabayashi S."/>
            <person name="Kume K."/>
            <person name="Takagi M."/>
            <person name="Nakayama T."/>
            <person name="Kamikawa R."/>
            <person name="Inagaki Y."/>
            <person name="Hashimoto T."/>
        </authorList>
    </citation>
    <scope>NUCLEOTIDE SEQUENCE [LARGE SCALE GENOMIC DNA]</scope>
    <source>
        <strain evidence="3">NY0173</strain>
    </source>
</reference>
<accession>A0A9K3GI92</accession>
<comment type="caution">
    <text evidence="3">The sequence shown here is derived from an EMBL/GenBank/DDBJ whole genome shotgun (WGS) entry which is preliminary data.</text>
</comment>
<feature type="region of interest" description="Disordered" evidence="1">
    <location>
        <begin position="188"/>
        <end position="210"/>
    </location>
</feature>
<feature type="compositionally biased region" description="Polar residues" evidence="1">
    <location>
        <begin position="188"/>
        <end position="199"/>
    </location>
</feature>
<feature type="transmembrane region" description="Helical" evidence="2">
    <location>
        <begin position="106"/>
        <end position="125"/>
    </location>
</feature>
<dbReference type="Proteomes" id="UP000265618">
    <property type="component" value="Unassembled WGS sequence"/>
</dbReference>
<evidence type="ECO:0000256" key="2">
    <source>
        <dbReference type="SAM" id="Phobius"/>
    </source>
</evidence>
<organism evidence="3 4">
    <name type="scientific">Kipferlia bialata</name>
    <dbReference type="NCBI Taxonomy" id="797122"/>
    <lineage>
        <taxon>Eukaryota</taxon>
        <taxon>Metamonada</taxon>
        <taxon>Carpediemonas-like organisms</taxon>
        <taxon>Kipferlia</taxon>
    </lineage>
</organism>
<protein>
    <submittedName>
        <fullName evidence="3">Uncharacterized protein</fullName>
    </submittedName>
</protein>
<proteinExistence type="predicted"/>
<feature type="transmembrane region" description="Helical" evidence="2">
    <location>
        <begin position="17"/>
        <end position="39"/>
    </location>
</feature>
<keyword evidence="2" id="KW-1133">Transmembrane helix</keyword>